<dbReference type="InterPro" id="IPR045197">
    <property type="entry name" value="NUP210-like"/>
</dbReference>
<feature type="domain" description="BIG2" evidence="1">
    <location>
        <begin position="590"/>
        <end position="669"/>
    </location>
</feature>
<evidence type="ECO:0000313" key="2">
    <source>
        <dbReference type="EMBL" id="SEW28870.1"/>
    </source>
</evidence>
<dbReference type="EMBL" id="FOJI01000008">
    <property type="protein sequence ID" value="SEW28870.1"/>
    <property type="molecule type" value="Genomic_DNA"/>
</dbReference>
<name>A0A1I0QNA6_9FIRM</name>
<gene>
    <name evidence="2" type="ORF">SAMN05421659_108185</name>
</gene>
<feature type="domain" description="BIG2" evidence="1">
    <location>
        <begin position="841"/>
        <end position="918"/>
    </location>
</feature>
<feature type="domain" description="BIG2" evidence="1">
    <location>
        <begin position="675"/>
        <end position="752"/>
    </location>
</feature>
<accession>A0A1I0QNA6</accession>
<dbReference type="SUPFAM" id="SSF49373">
    <property type="entry name" value="Invasin/intimin cell-adhesion fragments"/>
    <property type="match status" value="10"/>
</dbReference>
<dbReference type="STRING" id="99656.SAMN05421659_108185"/>
<proteinExistence type="predicted"/>
<protein>
    <submittedName>
        <fullName evidence="2">Uncharacterized conserved protein YjdB, contains Ig-like domain</fullName>
    </submittedName>
</protein>
<dbReference type="PANTHER" id="PTHR23019:SF0">
    <property type="entry name" value="NUCLEAR PORE MEMBRANE GLYCOPROTEIN 210"/>
    <property type="match status" value="1"/>
</dbReference>
<reference evidence="2 3" key="1">
    <citation type="submission" date="2016-10" db="EMBL/GenBank/DDBJ databases">
        <authorList>
            <person name="de Groot N.N."/>
        </authorList>
    </citation>
    <scope>NUCLEOTIDE SEQUENCE [LARGE SCALE GENOMIC DNA]</scope>
    <source>
        <strain evidence="2 3">DSM 9179</strain>
    </source>
</reference>
<evidence type="ECO:0000313" key="3">
    <source>
        <dbReference type="Proteomes" id="UP000199701"/>
    </source>
</evidence>
<sequence length="1247" mass="130396">MACILIGVYIAYVSASTNVKLTMVNTNVVVVQGNTATLSVNMTGTDDNNPNPNDKSPIPANVEWTTDDKSIMNFVDATAQSGYSELVNGNSSVIHANFAGIAKISATYYSKVYDANGIVTQKENISTASLDSVVPLIVTLIDNAGNSNISGKIYSLGDTVNITTNTYTDNASVIETSNTGVVKVVNSAYNNATLSIVGGGSAKVTIRTADGDGNNNLTYSFTVNAKVDFTDGAVSSSGERIITLDKTPFVAFERTLIKSNVITPSQSGAIWESGDASILTAYGNGEVLGLYAGVTALKAGIQVTDVGGNKTFLPGSFDTITVITPFKWLNSVENMNVTDTFQLSCSGKKGELTWTTSDNKVLTVDANGLVTAVGSGTATISVARPTDINNQTNKYGETYSVSMTIQVIDSFGLSTTSKEINIGESYGLKALTTTSNAVISFKVTNEAEIGQTPPTYQVVSTTTSTDGKTLTITGVASGIVRVVATQNIKGLIKTAECLIYVRTPVGVVTLNPTSLNINRGKTDIVQVIFNPSTPFNDKVLWTSSNTDVATVKGDSKTATVTAVKGGTSTISVVTMDGLKVASCDVYVREPVTGVSLNQTTVYSEMSIGSYQLSATVLPSGDGVNRKVTWTSSDPTIVTVDANGLVKYVKPGYATIICKTEDGSFIATCNFFVSIPVKTVSLDYTDAIMSLGGKLRITAEVLPITASNRAVAWTSSNTNILVVDSNGLVQAVGTGNATILCKTLDGGVTAMCNVYVKQPVTSVVLNASETTVRKGQVFWLNATALPESADNKIVTWSSTDTKLATVDKDGKVTAVNPGIVTIIATNTDTGLTGFCVVTITQPVTGLTLNSTYQEMWVGSKYAIIPNVLPIDAQNKKVTYQSSDATIASVDENGIVTAIKGGSCIVIVTTDEVKLTATVSIDVKEYVSTISLNETNKFMNIGTALNLTATVTRDSATNKNVVWTSSDSNVVSVDANGHLYANSPGNAVVTATASDGSGVSASCVIRAVIPVTSISVEPDTIKLLVGDSQKAYATVYPEGATIKNVTWVSSNEAIATVDGDGEVFAVGVGKAKITAVSNDGNSIKASCSVYVTPIIKITSLKINSKEITMLSGKTRQLTARITPTNTTESVSWYSTDTSIVVVDDSGRITTVGPGTADIVISGGLNNVESTCIVHSMAISQSSISLEQYDTFDLAVDGAVTAISWRTANPRVATITSSGHIVARMAGTTTITATVDGKTLTCVVRVTNIK</sequence>
<dbReference type="Gene3D" id="2.60.40.1080">
    <property type="match status" value="10"/>
</dbReference>
<dbReference type="InterPro" id="IPR003343">
    <property type="entry name" value="Big_2"/>
</dbReference>
<feature type="domain" description="BIG2" evidence="1">
    <location>
        <begin position="1170"/>
        <end position="1242"/>
    </location>
</feature>
<feature type="domain" description="BIG2" evidence="1">
    <location>
        <begin position="1008"/>
        <end position="1085"/>
    </location>
</feature>
<dbReference type="InterPro" id="IPR008964">
    <property type="entry name" value="Invasin/intimin_cell_adhesion"/>
</dbReference>
<evidence type="ECO:0000259" key="1">
    <source>
        <dbReference type="SMART" id="SM00635"/>
    </source>
</evidence>
<dbReference type="SMART" id="SM00635">
    <property type="entry name" value="BID_2"/>
    <property type="match status" value="10"/>
</dbReference>
<feature type="domain" description="BIG2" evidence="1">
    <location>
        <begin position="316"/>
        <end position="396"/>
    </location>
</feature>
<feature type="domain" description="BIG2" evidence="1">
    <location>
        <begin position="758"/>
        <end position="835"/>
    </location>
</feature>
<keyword evidence="3" id="KW-1185">Reference proteome</keyword>
<feature type="domain" description="BIG2" evidence="1">
    <location>
        <begin position="504"/>
        <end position="584"/>
    </location>
</feature>
<feature type="domain" description="BIG2" evidence="1">
    <location>
        <begin position="924"/>
        <end position="1001"/>
    </location>
</feature>
<dbReference type="Proteomes" id="UP000199701">
    <property type="component" value="Unassembled WGS sequence"/>
</dbReference>
<dbReference type="AlphaFoldDB" id="A0A1I0QNA6"/>
<dbReference type="Pfam" id="PF02368">
    <property type="entry name" value="Big_2"/>
    <property type="match status" value="10"/>
</dbReference>
<feature type="domain" description="BIG2" evidence="1">
    <location>
        <begin position="1094"/>
        <end position="1169"/>
    </location>
</feature>
<dbReference type="PANTHER" id="PTHR23019">
    <property type="entry name" value="NUCLEAR PORE MEMBRANE GLYCOPROTEIN GP210-RELATED"/>
    <property type="match status" value="1"/>
</dbReference>
<organism evidence="2 3">
    <name type="scientific">[Clostridium] fimetarium</name>
    <dbReference type="NCBI Taxonomy" id="99656"/>
    <lineage>
        <taxon>Bacteria</taxon>
        <taxon>Bacillati</taxon>
        <taxon>Bacillota</taxon>
        <taxon>Clostridia</taxon>
        <taxon>Lachnospirales</taxon>
        <taxon>Lachnospiraceae</taxon>
    </lineage>
</organism>